<dbReference type="Pfam" id="PF12796">
    <property type="entry name" value="Ank_2"/>
    <property type="match status" value="2"/>
</dbReference>
<name>A0A0E0F5C9_9ORYZ</name>
<dbReference type="Gene3D" id="1.25.40.20">
    <property type="entry name" value="Ankyrin repeat-containing domain"/>
    <property type="match status" value="2"/>
</dbReference>
<protein>
    <submittedName>
        <fullName evidence="1">Uncharacterized protein</fullName>
    </submittedName>
</protein>
<dbReference type="PANTHER" id="PTHR24121:SF26">
    <property type="entry name" value="PGG DOMAIN-CONTAINING PROTEIN"/>
    <property type="match status" value="1"/>
</dbReference>
<dbReference type="SMART" id="SM00248">
    <property type="entry name" value="ANK"/>
    <property type="match status" value="4"/>
</dbReference>
<reference evidence="1" key="2">
    <citation type="submission" date="2018-05" db="EMBL/GenBank/DDBJ databases">
        <title>OmerRS3 (Oryza meridionalis Reference Sequence Version 3).</title>
        <authorList>
            <person name="Zhang J."/>
            <person name="Kudrna D."/>
            <person name="Lee S."/>
            <person name="Talag J."/>
            <person name="Welchert J."/>
            <person name="Wing R.A."/>
        </authorList>
    </citation>
    <scope>NUCLEOTIDE SEQUENCE [LARGE SCALE GENOMIC DNA]</scope>
    <source>
        <strain evidence="1">cv. OR44</strain>
    </source>
</reference>
<dbReference type="Gramene" id="OMERI11G10300.1">
    <property type="protein sequence ID" value="OMERI11G10300.1"/>
    <property type="gene ID" value="OMERI11G10300"/>
</dbReference>
<dbReference type="PANTHER" id="PTHR24121">
    <property type="entry name" value="NO MECHANORECEPTOR POTENTIAL C, ISOFORM D-RELATED"/>
    <property type="match status" value="1"/>
</dbReference>
<dbReference type="STRING" id="40149.A0A0E0F5C9"/>
<evidence type="ECO:0000313" key="2">
    <source>
        <dbReference type="Proteomes" id="UP000008021"/>
    </source>
</evidence>
<dbReference type="AlphaFoldDB" id="A0A0E0F5C9"/>
<dbReference type="InterPro" id="IPR036770">
    <property type="entry name" value="Ankyrin_rpt-contain_sf"/>
</dbReference>
<keyword evidence="2" id="KW-1185">Reference proteome</keyword>
<proteinExistence type="predicted"/>
<dbReference type="EnsemblPlants" id="OMERI11G10300.1">
    <property type="protein sequence ID" value="OMERI11G10300.1"/>
    <property type="gene ID" value="OMERI11G10300"/>
</dbReference>
<evidence type="ECO:0000313" key="1">
    <source>
        <dbReference type="EnsemblPlants" id="OMERI11G10300.1"/>
    </source>
</evidence>
<organism evidence="1">
    <name type="scientific">Oryza meridionalis</name>
    <dbReference type="NCBI Taxonomy" id="40149"/>
    <lineage>
        <taxon>Eukaryota</taxon>
        <taxon>Viridiplantae</taxon>
        <taxon>Streptophyta</taxon>
        <taxon>Embryophyta</taxon>
        <taxon>Tracheophyta</taxon>
        <taxon>Spermatophyta</taxon>
        <taxon>Magnoliopsida</taxon>
        <taxon>Liliopsida</taxon>
        <taxon>Poales</taxon>
        <taxon>Poaceae</taxon>
        <taxon>BOP clade</taxon>
        <taxon>Oryzoideae</taxon>
        <taxon>Oryzeae</taxon>
        <taxon>Oryzinae</taxon>
        <taxon>Oryza</taxon>
    </lineage>
</organism>
<accession>A0A0E0F5C9</accession>
<dbReference type="Proteomes" id="UP000008021">
    <property type="component" value="Chromosome 11"/>
</dbReference>
<dbReference type="SUPFAM" id="SSF48403">
    <property type="entry name" value="Ankyrin repeat"/>
    <property type="match status" value="1"/>
</dbReference>
<reference evidence="1" key="1">
    <citation type="submission" date="2015-04" db="UniProtKB">
        <authorList>
            <consortium name="EnsemblPlants"/>
        </authorList>
    </citation>
    <scope>IDENTIFICATION</scope>
</reference>
<dbReference type="InterPro" id="IPR002110">
    <property type="entry name" value="Ankyrin_rpt"/>
</dbReference>
<dbReference type="HOGENOM" id="CLU_000134_36_0_1"/>
<sequence length="297" mass="31141">MLRMGSTCRRHKPAAPRLEGALEENTMVGGCFRGPVMVIVKGKQQCKKLHLLSGLGCVSTIKTKLMEFTHAGCKKKIPDHLFMCSELYVAAYDGQTDEVVRLLGESSGVAVESPTSRASPAAQAAANQHAACNIHEVTAERNTLLHVAAAQGHCDLIAELCRRDSNLLSAANSTGDTPLHCVARAGHTGAILAIARFARDNVEEDRLREILRGKNAAGDTALHLAARHGHGEAASELVAVAPMTASELNGSGMSPLYLAVMSRSVAAVRAVLSCEDASAAGPDSQNALHAAVLQSPG</sequence>